<reference evidence="2 3" key="1">
    <citation type="journal article" date="2016" name="Nat. Commun.">
        <title>Thousands of microbial genomes shed light on interconnected biogeochemical processes in an aquifer system.</title>
        <authorList>
            <person name="Anantharaman K."/>
            <person name="Brown C.T."/>
            <person name="Hug L.A."/>
            <person name="Sharon I."/>
            <person name="Castelle C.J."/>
            <person name="Probst A.J."/>
            <person name="Thomas B.C."/>
            <person name="Singh A."/>
            <person name="Wilkins M.J."/>
            <person name="Karaoz U."/>
            <person name="Brodie E.L."/>
            <person name="Williams K.H."/>
            <person name="Hubbard S.S."/>
            <person name="Banfield J.F."/>
        </authorList>
    </citation>
    <scope>NUCLEOTIDE SEQUENCE [LARGE SCALE GENOMIC DNA]</scope>
</reference>
<dbReference type="Proteomes" id="UP000177354">
    <property type="component" value="Unassembled WGS sequence"/>
</dbReference>
<gene>
    <name evidence="2" type="ORF">A2777_02055</name>
</gene>
<dbReference type="EMBL" id="MFJF01000005">
    <property type="protein sequence ID" value="OGG08148.1"/>
    <property type="molecule type" value="Genomic_DNA"/>
</dbReference>
<evidence type="ECO:0000313" key="2">
    <source>
        <dbReference type="EMBL" id="OGG08148.1"/>
    </source>
</evidence>
<proteinExistence type="predicted"/>
<comment type="caution">
    <text evidence="2">The sequence shown here is derived from an EMBL/GenBank/DDBJ whole genome shotgun (WGS) entry which is preliminary data.</text>
</comment>
<keyword evidence="1" id="KW-0472">Membrane</keyword>
<keyword evidence="1" id="KW-0812">Transmembrane</keyword>
<evidence type="ECO:0000313" key="3">
    <source>
        <dbReference type="Proteomes" id="UP000177354"/>
    </source>
</evidence>
<sequence>MRKINKYSKGHALIVLIFFMVLAVTVIAASVALMIIAGSSTTYAVTSGRAKSLAETGAENALLRLLRNPGYTGETITIGDGEITVTVTGSSEKTIISSAKLSNQIKTIEALTAINNNVLSVLSWREL</sequence>
<name>A0A1F5Z6S2_9BACT</name>
<keyword evidence="1" id="KW-1133">Transmembrane helix</keyword>
<accession>A0A1F5Z6S2</accession>
<evidence type="ECO:0000256" key="1">
    <source>
        <dbReference type="SAM" id="Phobius"/>
    </source>
</evidence>
<organism evidence="2 3">
    <name type="scientific">Candidatus Gottesmanbacteria bacterium RIFCSPHIGHO2_01_FULL_40_15</name>
    <dbReference type="NCBI Taxonomy" id="1798376"/>
    <lineage>
        <taxon>Bacteria</taxon>
        <taxon>Candidatus Gottesmaniibacteriota</taxon>
    </lineage>
</organism>
<dbReference type="AlphaFoldDB" id="A0A1F5Z6S2"/>
<feature type="transmembrane region" description="Helical" evidence="1">
    <location>
        <begin position="12"/>
        <end position="37"/>
    </location>
</feature>
<protein>
    <submittedName>
        <fullName evidence="2">Uncharacterized protein</fullName>
    </submittedName>
</protein>